<reference evidence="2 3" key="1">
    <citation type="submission" date="2018-03" db="EMBL/GenBank/DDBJ databases">
        <authorList>
            <person name="Keele B.F."/>
        </authorList>
    </citation>
    <scope>NUCLEOTIDE SEQUENCE [LARGE SCALE GENOMIC DNA]</scope>
    <source>
        <strain evidence="2 3">CECT 8599</strain>
    </source>
</reference>
<proteinExistence type="predicted"/>
<dbReference type="EMBL" id="OMOR01000001">
    <property type="protein sequence ID" value="SPH21189.1"/>
    <property type="molecule type" value="Genomic_DNA"/>
</dbReference>
<name>A0A2R8BE14_9RHOB</name>
<keyword evidence="1" id="KW-0812">Transmembrane</keyword>
<organism evidence="2 3">
    <name type="scientific">Ascidiaceihabitans donghaensis</name>
    <dbReference type="NCBI Taxonomy" id="1510460"/>
    <lineage>
        <taxon>Bacteria</taxon>
        <taxon>Pseudomonadati</taxon>
        <taxon>Pseudomonadota</taxon>
        <taxon>Alphaproteobacteria</taxon>
        <taxon>Rhodobacterales</taxon>
        <taxon>Paracoccaceae</taxon>
        <taxon>Ascidiaceihabitans</taxon>
    </lineage>
</organism>
<keyword evidence="3" id="KW-1185">Reference proteome</keyword>
<evidence type="ECO:0000256" key="1">
    <source>
        <dbReference type="SAM" id="Phobius"/>
    </source>
</evidence>
<evidence type="ECO:0000313" key="3">
    <source>
        <dbReference type="Proteomes" id="UP000244880"/>
    </source>
</evidence>
<dbReference type="AlphaFoldDB" id="A0A2R8BE14"/>
<gene>
    <name evidence="2" type="ORF">ASD8599_01938</name>
</gene>
<evidence type="ECO:0000313" key="2">
    <source>
        <dbReference type="EMBL" id="SPH21189.1"/>
    </source>
</evidence>
<sequence length="86" mass="10171">MFLVVLLICVAGFRLLSFPYPAYFGLGATIGLEALYFLWKRKRNQKKYDKAVSLQSELSDLKQQEFELRYEEAKMNGQLDRWKKET</sequence>
<keyword evidence="1" id="KW-1133">Transmembrane helix</keyword>
<protein>
    <submittedName>
        <fullName evidence="2">Uncharacterized protein</fullName>
    </submittedName>
</protein>
<keyword evidence="1" id="KW-0472">Membrane</keyword>
<accession>A0A2R8BE14</accession>
<dbReference type="Proteomes" id="UP000244880">
    <property type="component" value="Unassembled WGS sequence"/>
</dbReference>
<dbReference type="RefSeq" id="WP_146188208.1">
    <property type="nucleotide sequence ID" value="NZ_OMOR01000001.1"/>
</dbReference>
<feature type="transmembrane region" description="Helical" evidence="1">
    <location>
        <begin position="22"/>
        <end position="39"/>
    </location>
</feature>